<keyword evidence="17" id="KW-1185">Reference proteome</keyword>
<evidence type="ECO:0000256" key="14">
    <source>
        <dbReference type="SAM" id="Phobius"/>
    </source>
</evidence>
<dbReference type="InterPro" id="IPR013083">
    <property type="entry name" value="Znf_RING/FYVE/PHD"/>
</dbReference>
<feature type="transmembrane region" description="Helical" evidence="14">
    <location>
        <begin position="317"/>
        <end position="350"/>
    </location>
</feature>
<evidence type="ECO:0000256" key="2">
    <source>
        <dbReference type="ARBA" id="ARBA00004141"/>
    </source>
</evidence>
<comment type="catalytic activity">
    <reaction evidence="1">
        <text>S-ubiquitinyl-[E2 ubiquitin-conjugating enzyme]-L-cysteine + [acceptor protein]-L-lysine = [E2 ubiquitin-conjugating enzyme]-L-cysteine + N(6)-ubiquitinyl-[acceptor protein]-L-lysine.</text>
        <dbReference type="EC" id="2.3.2.27"/>
    </reaction>
</comment>
<feature type="transmembrane region" description="Helical" evidence="14">
    <location>
        <begin position="284"/>
        <end position="305"/>
    </location>
</feature>
<dbReference type="SMART" id="SM00184">
    <property type="entry name" value="RING"/>
    <property type="match status" value="1"/>
</dbReference>
<feature type="transmembrane region" description="Helical" evidence="14">
    <location>
        <begin position="149"/>
        <end position="175"/>
    </location>
</feature>
<evidence type="ECO:0000256" key="12">
    <source>
        <dbReference type="PROSITE-ProRule" id="PRU00175"/>
    </source>
</evidence>
<keyword evidence="7 12" id="KW-0863">Zinc-finger</keyword>
<evidence type="ECO:0000256" key="6">
    <source>
        <dbReference type="ARBA" id="ARBA00022723"/>
    </source>
</evidence>
<evidence type="ECO:0000256" key="7">
    <source>
        <dbReference type="ARBA" id="ARBA00022771"/>
    </source>
</evidence>
<accession>A0ABR1K7E3</accession>
<evidence type="ECO:0000256" key="13">
    <source>
        <dbReference type="SAM" id="MobiDB-lite"/>
    </source>
</evidence>
<dbReference type="PROSITE" id="PS50089">
    <property type="entry name" value="ZF_RING_2"/>
    <property type="match status" value="1"/>
</dbReference>
<keyword evidence="10 14" id="KW-1133">Transmembrane helix</keyword>
<organism evidence="16 17">
    <name type="scientific">Marasmiellus scandens</name>
    <dbReference type="NCBI Taxonomy" id="2682957"/>
    <lineage>
        <taxon>Eukaryota</taxon>
        <taxon>Fungi</taxon>
        <taxon>Dikarya</taxon>
        <taxon>Basidiomycota</taxon>
        <taxon>Agaricomycotina</taxon>
        <taxon>Agaricomycetes</taxon>
        <taxon>Agaricomycetidae</taxon>
        <taxon>Agaricales</taxon>
        <taxon>Marasmiineae</taxon>
        <taxon>Omphalotaceae</taxon>
        <taxon>Marasmiellus</taxon>
    </lineage>
</organism>
<comment type="subcellular location">
    <subcellularLocation>
        <location evidence="2">Membrane</location>
        <topology evidence="2">Multi-pass membrane protein</topology>
    </subcellularLocation>
</comment>
<feature type="region of interest" description="Disordered" evidence="13">
    <location>
        <begin position="422"/>
        <end position="452"/>
    </location>
</feature>
<evidence type="ECO:0000256" key="9">
    <source>
        <dbReference type="ARBA" id="ARBA00022833"/>
    </source>
</evidence>
<keyword evidence="5 14" id="KW-0812">Transmembrane</keyword>
<dbReference type="Proteomes" id="UP001498398">
    <property type="component" value="Unassembled WGS sequence"/>
</dbReference>
<dbReference type="PANTHER" id="PTHR45977:SF4">
    <property type="entry name" value="RING-TYPE DOMAIN-CONTAINING PROTEIN"/>
    <property type="match status" value="1"/>
</dbReference>
<dbReference type="InterPro" id="IPR001841">
    <property type="entry name" value="Znf_RING"/>
</dbReference>
<reference evidence="16 17" key="1">
    <citation type="submission" date="2024-01" db="EMBL/GenBank/DDBJ databases">
        <title>A draft genome for the cacao thread blight pathogen Marasmiellus scandens.</title>
        <authorList>
            <person name="Baruah I.K."/>
            <person name="Leung J."/>
            <person name="Bukari Y."/>
            <person name="Amoako-Attah I."/>
            <person name="Meinhardt L.W."/>
            <person name="Bailey B.A."/>
            <person name="Cohen S.P."/>
        </authorList>
    </citation>
    <scope>NUCLEOTIDE SEQUENCE [LARGE SCALE GENOMIC DNA]</scope>
    <source>
        <strain evidence="16 17">GH-19</strain>
    </source>
</reference>
<feature type="compositionally biased region" description="Basic and acidic residues" evidence="13">
    <location>
        <begin position="425"/>
        <end position="443"/>
    </location>
</feature>
<feature type="compositionally biased region" description="Polar residues" evidence="13">
    <location>
        <begin position="102"/>
        <end position="113"/>
    </location>
</feature>
<evidence type="ECO:0000256" key="11">
    <source>
        <dbReference type="ARBA" id="ARBA00023136"/>
    </source>
</evidence>
<evidence type="ECO:0000313" key="16">
    <source>
        <dbReference type="EMBL" id="KAK7472564.1"/>
    </source>
</evidence>
<feature type="transmembrane region" description="Helical" evidence="14">
    <location>
        <begin position="195"/>
        <end position="217"/>
    </location>
</feature>
<evidence type="ECO:0000256" key="8">
    <source>
        <dbReference type="ARBA" id="ARBA00022786"/>
    </source>
</evidence>
<feature type="compositionally biased region" description="Polar residues" evidence="13">
    <location>
        <begin position="54"/>
        <end position="91"/>
    </location>
</feature>
<evidence type="ECO:0000256" key="5">
    <source>
        <dbReference type="ARBA" id="ARBA00022692"/>
    </source>
</evidence>
<keyword evidence="4" id="KW-0808">Transferase</keyword>
<dbReference type="CDD" id="cd16448">
    <property type="entry name" value="RING-H2"/>
    <property type="match status" value="1"/>
</dbReference>
<name>A0ABR1K7E3_9AGAR</name>
<evidence type="ECO:0000256" key="3">
    <source>
        <dbReference type="ARBA" id="ARBA00012483"/>
    </source>
</evidence>
<keyword evidence="9" id="KW-0862">Zinc</keyword>
<dbReference type="Gene3D" id="3.30.40.10">
    <property type="entry name" value="Zinc/RING finger domain, C3HC4 (zinc finger)"/>
    <property type="match status" value="1"/>
</dbReference>
<evidence type="ECO:0000259" key="15">
    <source>
        <dbReference type="PROSITE" id="PS50089"/>
    </source>
</evidence>
<feature type="region of interest" description="Disordered" evidence="13">
    <location>
        <begin position="1"/>
        <end position="125"/>
    </location>
</feature>
<gene>
    <name evidence="16" type="ORF">VKT23_000679</name>
</gene>
<keyword evidence="8" id="KW-0833">Ubl conjugation pathway</keyword>
<dbReference type="EMBL" id="JBANRG010000001">
    <property type="protein sequence ID" value="KAK7472564.1"/>
    <property type="molecule type" value="Genomic_DNA"/>
</dbReference>
<evidence type="ECO:0000256" key="1">
    <source>
        <dbReference type="ARBA" id="ARBA00000900"/>
    </source>
</evidence>
<proteinExistence type="predicted"/>
<dbReference type="EC" id="2.3.2.27" evidence="3"/>
<feature type="domain" description="RING-type" evidence="15">
    <location>
        <begin position="470"/>
        <end position="559"/>
    </location>
</feature>
<comment type="caution">
    <text evidence="16">The sequence shown here is derived from an EMBL/GenBank/DDBJ whole genome shotgun (WGS) entry which is preliminary data.</text>
</comment>
<evidence type="ECO:0000313" key="17">
    <source>
        <dbReference type="Proteomes" id="UP001498398"/>
    </source>
</evidence>
<evidence type="ECO:0000256" key="4">
    <source>
        <dbReference type="ARBA" id="ARBA00022679"/>
    </source>
</evidence>
<protein>
    <recommendedName>
        <fullName evidence="3">RING-type E3 ubiquitin transferase</fullName>
        <ecNumber evidence="3">2.3.2.27</ecNumber>
    </recommendedName>
</protein>
<keyword evidence="11 14" id="KW-0472">Membrane</keyword>
<dbReference type="PANTHER" id="PTHR45977">
    <property type="entry name" value="TARGET OF ERK KINASE MPK-1"/>
    <property type="match status" value="1"/>
</dbReference>
<feature type="region of interest" description="Disordered" evidence="13">
    <location>
        <begin position="226"/>
        <end position="250"/>
    </location>
</feature>
<evidence type="ECO:0000256" key="10">
    <source>
        <dbReference type="ARBA" id="ARBA00022989"/>
    </source>
</evidence>
<feature type="compositionally biased region" description="Polar residues" evidence="13">
    <location>
        <begin position="231"/>
        <end position="250"/>
    </location>
</feature>
<dbReference type="SUPFAM" id="SSF57850">
    <property type="entry name" value="RING/U-box"/>
    <property type="match status" value="1"/>
</dbReference>
<sequence length="576" mass="63867">MADTRSANLRRSRSVGDAPLTHSNETQPEHSGRTSRATSSVVITIPGKRISGPHSANPSNSFHTALPSQSIPENSGNPTSQNSSTLPSLPQSAALRPPGTETAPTNPQLPSNITDDRPPVRPYQPPRSWFGRMMLFLGYGRDASRTRRLFVSLVWGISWGSVQVITIVAVLASSASKPSPTVHGVNEWMACDRPLGVWLCLWIARVFLATSLSYWGWARDRASHANRTDTEANTSSPEANPSARTAISPANINNSRNHRAEATPDSAQSPDAPHLPHSLLYRRLSLLSSLLSLTWFLTAHILVYTSANTCRFSAPHIWWLTFAVLCITYLVILEVLVLGLVVFVIAPVLFNPHMIKPEIGKIPKSMVDSIPLVMYIPPPPDAPPSEGPMKVPDVAYTYPPKPVLPQPPPARRRFRFIRKLSSKPRSKDGQKTEERENKKLKDTDEPETWEDQWEKEGYPFVVLEGNRAACAICLMDFEEPKRIHSDKPKATVTVGEAPVSNEVRPQAEGNITEVDRQLQLEDAGEGAQPLRLLTCGHVFHKTCLDPWLIDVSGRCPTCQRPVEFPEKPKKKKKNNR</sequence>
<dbReference type="Pfam" id="PF13639">
    <property type="entry name" value="zf-RING_2"/>
    <property type="match status" value="1"/>
</dbReference>
<keyword evidence="6" id="KW-0479">Metal-binding</keyword>